<evidence type="ECO:0000259" key="10">
    <source>
        <dbReference type="Pfam" id="PF00535"/>
    </source>
</evidence>
<keyword evidence="3 11" id="KW-0808">Transferase</keyword>
<feature type="region of interest" description="Disordered" evidence="8">
    <location>
        <begin position="332"/>
        <end position="368"/>
    </location>
</feature>
<proteinExistence type="predicted"/>
<feature type="transmembrane region" description="Helical" evidence="9">
    <location>
        <begin position="261"/>
        <end position="283"/>
    </location>
</feature>
<dbReference type="EMBL" id="MJIE01000001">
    <property type="protein sequence ID" value="OLR56011.1"/>
    <property type="molecule type" value="Genomic_DNA"/>
</dbReference>
<name>A0A1Q9JIP4_9FIRM</name>
<evidence type="ECO:0000313" key="12">
    <source>
        <dbReference type="Proteomes" id="UP000187404"/>
    </source>
</evidence>
<evidence type="ECO:0000256" key="1">
    <source>
        <dbReference type="ARBA" id="ARBA00022475"/>
    </source>
</evidence>
<dbReference type="GO" id="GO:0005886">
    <property type="term" value="C:plasma membrane"/>
    <property type="evidence" value="ECO:0007669"/>
    <property type="project" value="TreeGrafter"/>
</dbReference>
<dbReference type="GO" id="GO:0099621">
    <property type="term" value="F:undecaprenyl-phosphate 4-deoxy-4-formamido-L-arabinose transferase activity"/>
    <property type="evidence" value="ECO:0007669"/>
    <property type="project" value="TreeGrafter"/>
</dbReference>
<keyword evidence="12" id="KW-1185">Reference proteome</keyword>
<evidence type="ECO:0000256" key="9">
    <source>
        <dbReference type="SAM" id="Phobius"/>
    </source>
</evidence>
<dbReference type="Pfam" id="PF00535">
    <property type="entry name" value="Glycos_transf_2"/>
    <property type="match status" value="1"/>
</dbReference>
<evidence type="ECO:0000256" key="8">
    <source>
        <dbReference type="SAM" id="MobiDB-lite"/>
    </source>
</evidence>
<evidence type="ECO:0000256" key="2">
    <source>
        <dbReference type="ARBA" id="ARBA00022676"/>
    </source>
</evidence>
<evidence type="ECO:0000256" key="3">
    <source>
        <dbReference type="ARBA" id="ARBA00022679"/>
    </source>
</evidence>
<dbReference type="OrthoDB" id="9807778at2"/>
<protein>
    <submittedName>
        <fullName evidence="11">Sugar transferase</fullName>
    </submittedName>
</protein>
<comment type="caution">
    <text evidence="11">The sequence shown here is derived from an EMBL/GenBank/DDBJ whole genome shotgun (WGS) entry which is preliminary data.</text>
</comment>
<dbReference type="Proteomes" id="UP000187404">
    <property type="component" value="Unassembled WGS sequence"/>
</dbReference>
<dbReference type="InterPro" id="IPR050256">
    <property type="entry name" value="Glycosyltransferase_2"/>
</dbReference>
<dbReference type="SUPFAM" id="SSF53448">
    <property type="entry name" value="Nucleotide-diphospho-sugar transferases"/>
    <property type="match status" value="1"/>
</dbReference>
<evidence type="ECO:0000256" key="7">
    <source>
        <dbReference type="ARBA" id="ARBA00023136"/>
    </source>
</evidence>
<dbReference type="Gene3D" id="3.90.550.10">
    <property type="entry name" value="Spore Coat Polysaccharide Biosynthesis Protein SpsA, Chain A"/>
    <property type="match status" value="1"/>
</dbReference>
<dbReference type="STRING" id="1261640.BHK98_08020"/>
<dbReference type="InterPro" id="IPR029044">
    <property type="entry name" value="Nucleotide-diphossugar_trans"/>
</dbReference>
<evidence type="ECO:0000313" key="11">
    <source>
        <dbReference type="EMBL" id="OLR56011.1"/>
    </source>
</evidence>
<sequence length="368" mass="40407">MYSIVIPCYKSSHTIRQVVELTAEKMTEIGRTPFEFVLVDDYSPDGGETVCELRALADDYDFVKVVELAMNSGQHNAIMAGLNYAEGDVLIGMDDDMQTHPSQLPILFEEFDKGFDIVYGYYPEKKHSGFRNFGSWVNYMSVRILIGKPKDMKTSSFWIIRGFVRDYIIQYKSRYTHLQGLFLRTTRNISCVPIKHFDRAYGTSGYTLKKLLGLWSNIMGYSIVPLRIATRFGAVIAAAGLIGAIVVFIRKLMLPSTAVGWSSMMCAIFFFSGVIMMFLGLIGEYIGRMFLTMSNNPQFVVRNIYTGGEAAATKNDTGGAAAAAGTERGEAAAERVADGSTNHTAAAATKHDTGGAAAAAPAGKDVRK</sequence>
<accession>A0A1Q9JIP4</accession>
<dbReference type="AlphaFoldDB" id="A0A1Q9JIP4"/>
<feature type="domain" description="Glycosyltransferase 2-like" evidence="10">
    <location>
        <begin position="3"/>
        <end position="136"/>
    </location>
</feature>
<dbReference type="GO" id="GO:0009103">
    <property type="term" value="P:lipopolysaccharide biosynthetic process"/>
    <property type="evidence" value="ECO:0007669"/>
    <property type="project" value="UniProtKB-KW"/>
</dbReference>
<gene>
    <name evidence="11" type="ORF">BHK98_08020</name>
</gene>
<feature type="transmembrane region" description="Helical" evidence="9">
    <location>
        <begin position="228"/>
        <end position="249"/>
    </location>
</feature>
<keyword evidence="5" id="KW-0448">Lipopolysaccharide biosynthesis</keyword>
<evidence type="ECO:0000256" key="5">
    <source>
        <dbReference type="ARBA" id="ARBA00022985"/>
    </source>
</evidence>
<keyword evidence="2" id="KW-0328">Glycosyltransferase</keyword>
<keyword evidence="1" id="KW-1003">Cell membrane</keyword>
<dbReference type="PANTHER" id="PTHR48090">
    <property type="entry name" value="UNDECAPRENYL-PHOSPHATE 4-DEOXY-4-FORMAMIDO-L-ARABINOSE TRANSFERASE-RELATED"/>
    <property type="match status" value="1"/>
</dbReference>
<reference evidence="11 12" key="1">
    <citation type="journal article" date="2016" name="Appl. Environ. Microbiol.">
        <title>Function and Phylogeny of Bacterial Butyryl Coenzyme A:Acetate Transferases and Their Diversity in the Proximal Colon of Swine.</title>
        <authorList>
            <person name="Trachsel J."/>
            <person name="Bayles D.O."/>
            <person name="Looft T."/>
            <person name="Levine U.Y."/>
            <person name="Allen H.K."/>
        </authorList>
    </citation>
    <scope>NUCLEOTIDE SEQUENCE [LARGE SCALE GENOMIC DNA]</scope>
    <source>
        <strain evidence="11 12">68-3-10</strain>
    </source>
</reference>
<organism evidence="11 12">
    <name type="scientific">Hornefia porci</name>
    <dbReference type="NCBI Taxonomy" id="2652292"/>
    <lineage>
        <taxon>Bacteria</taxon>
        <taxon>Bacillati</taxon>
        <taxon>Bacillota</taxon>
        <taxon>Clostridia</taxon>
        <taxon>Peptostreptococcales</taxon>
        <taxon>Anaerovoracaceae</taxon>
        <taxon>Hornefia</taxon>
    </lineage>
</organism>
<feature type="compositionally biased region" description="Low complexity" evidence="8">
    <location>
        <begin position="343"/>
        <end position="368"/>
    </location>
</feature>
<evidence type="ECO:0000256" key="6">
    <source>
        <dbReference type="ARBA" id="ARBA00022989"/>
    </source>
</evidence>
<keyword evidence="6 9" id="KW-1133">Transmembrane helix</keyword>
<evidence type="ECO:0000256" key="4">
    <source>
        <dbReference type="ARBA" id="ARBA00022692"/>
    </source>
</evidence>
<keyword evidence="4 9" id="KW-0812">Transmembrane</keyword>
<dbReference type="RefSeq" id="WP_075713209.1">
    <property type="nucleotide sequence ID" value="NZ_MJIE01000001.1"/>
</dbReference>
<dbReference type="InterPro" id="IPR001173">
    <property type="entry name" value="Glyco_trans_2-like"/>
</dbReference>
<dbReference type="PANTHER" id="PTHR48090:SF3">
    <property type="entry name" value="UNDECAPRENYL-PHOSPHATE 4-DEOXY-4-FORMAMIDO-L-ARABINOSE TRANSFERASE"/>
    <property type="match status" value="1"/>
</dbReference>
<keyword evidence="7 9" id="KW-0472">Membrane</keyword>